<protein>
    <submittedName>
        <fullName evidence="2">Vacuolar protein sorting-associated protein 45</fullName>
    </submittedName>
</protein>
<keyword evidence="3" id="KW-1185">Reference proteome</keyword>
<dbReference type="InterPro" id="IPR036045">
    <property type="entry name" value="Sec1-like_sf"/>
</dbReference>
<comment type="similarity">
    <text evidence="1">Belongs to the STXBP/unc-18/SEC1 family.</text>
</comment>
<dbReference type="AlphaFoldDB" id="A0A5B7DAJ0"/>
<sequence length="94" mass="10178">MMWHVRTGDVASRPEAGFPLGEGGGIRSPRRPQHIVVFIIGGATYEESMAVHQFNTKSNNTRIILGGSTIHSTASFLSSVEAAMEGVPRKTLRL</sequence>
<evidence type="ECO:0000313" key="2">
    <source>
        <dbReference type="EMBL" id="MPC18282.1"/>
    </source>
</evidence>
<dbReference type="GO" id="GO:0016192">
    <property type="term" value="P:vesicle-mediated transport"/>
    <property type="evidence" value="ECO:0007669"/>
    <property type="project" value="InterPro"/>
</dbReference>
<dbReference type="InterPro" id="IPR027482">
    <property type="entry name" value="Sec1-like_dom2"/>
</dbReference>
<dbReference type="OrthoDB" id="10266265at2759"/>
<dbReference type="Proteomes" id="UP000324222">
    <property type="component" value="Unassembled WGS sequence"/>
</dbReference>
<accession>A0A5B7DAJ0</accession>
<organism evidence="2 3">
    <name type="scientific">Portunus trituberculatus</name>
    <name type="common">Swimming crab</name>
    <name type="synonym">Neptunus trituberculatus</name>
    <dbReference type="NCBI Taxonomy" id="210409"/>
    <lineage>
        <taxon>Eukaryota</taxon>
        <taxon>Metazoa</taxon>
        <taxon>Ecdysozoa</taxon>
        <taxon>Arthropoda</taxon>
        <taxon>Crustacea</taxon>
        <taxon>Multicrustacea</taxon>
        <taxon>Malacostraca</taxon>
        <taxon>Eumalacostraca</taxon>
        <taxon>Eucarida</taxon>
        <taxon>Decapoda</taxon>
        <taxon>Pleocyemata</taxon>
        <taxon>Brachyura</taxon>
        <taxon>Eubrachyura</taxon>
        <taxon>Portunoidea</taxon>
        <taxon>Portunidae</taxon>
        <taxon>Portuninae</taxon>
        <taxon>Portunus</taxon>
    </lineage>
</organism>
<dbReference type="EMBL" id="VSRR010000666">
    <property type="protein sequence ID" value="MPC18282.1"/>
    <property type="molecule type" value="Genomic_DNA"/>
</dbReference>
<proteinExistence type="inferred from homology"/>
<evidence type="ECO:0000313" key="3">
    <source>
        <dbReference type="Proteomes" id="UP000324222"/>
    </source>
</evidence>
<dbReference type="SUPFAM" id="SSF56815">
    <property type="entry name" value="Sec1/munc18-like (SM) proteins"/>
    <property type="match status" value="1"/>
</dbReference>
<dbReference type="Pfam" id="PF00995">
    <property type="entry name" value="Sec1"/>
    <property type="match status" value="1"/>
</dbReference>
<evidence type="ECO:0000256" key="1">
    <source>
        <dbReference type="ARBA" id="ARBA00009884"/>
    </source>
</evidence>
<name>A0A5B7DAJ0_PORTR</name>
<gene>
    <name evidence="2" type="primary">Vps45_2</name>
    <name evidence="2" type="ORF">E2C01_011161</name>
</gene>
<dbReference type="InterPro" id="IPR001619">
    <property type="entry name" value="Sec1-like"/>
</dbReference>
<dbReference type="Gene3D" id="3.40.50.1910">
    <property type="match status" value="1"/>
</dbReference>
<comment type="caution">
    <text evidence="2">The sequence shown here is derived from an EMBL/GenBank/DDBJ whole genome shotgun (WGS) entry which is preliminary data.</text>
</comment>
<reference evidence="2 3" key="1">
    <citation type="submission" date="2019-05" db="EMBL/GenBank/DDBJ databases">
        <title>Another draft genome of Portunus trituberculatus and its Hox gene families provides insights of decapod evolution.</title>
        <authorList>
            <person name="Jeong J.-H."/>
            <person name="Song I."/>
            <person name="Kim S."/>
            <person name="Choi T."/>
            <person name="Kim D."/>
            <person name="Ryu S."/>
            <person name="Kim W."/>
        </authorList>
    </citation>
    <scope>NUCLEOTIDE SEQUENCE [LARGE SCALE GENOMIC DNA]</scope>
    <source>
        <tissue evidence="2">Muscle</tissue>
    </source>
</reference>